<comment type="caution">
    <text evidence="3">The sequence shown here is derived from an EMBL/GenBank/DDBJ whole genome shotgun (WGS) entry which is preliminary data.</text>
</comment>
<feature type="domain" description="DUF1206" evidence="2">
    <location>
        <begin position="183"/>
        <end position="248"/>
    </location>
</feature>
<feature type="domain" description="DUF1206" evidence="2">
    <location>
        <begin position="91"/>
        <end position="163"/>
    </location>
</feature>
<evidence type="ECO:0000313" key="3">
    <source>
        <dbReference type="EMBL" id="TXC74093.1"/>
    </source>
</evidence>
<dbReference type="RefSeq" id="WP_147121929.1">
    <property type="nucleotide sequence ID" value="NZ_VOPY01000001.1"/>
</dbReference>
<reference evidence="3 4" key="1">
    <citation type="submission" date="2019-08" db="EMBL/GenBank/DDBJ databases">
        <title>Sphingorhabdus soil sp. nov., isolated from arctic soil.</title>
        <authorList>
            <person name="Liu Y."/>
        </authorList>
    </citation>
    <scope>NUCLEOTIDE SEQUENCE [LARGE SCALE GENOMIC DNA]</scope>
    <source>
        <strain evidence="3 4">D-2Q-5-6</strain>
    </source>
</reference>
<protein>
    <submittedName>
        <fullName evidence="3">DUF1206 domain-containing protein</fullName>
    </submittedName>
</protein>
<keyword evidence="4" id="KW-1185">Reference proteome</keyword>
<dbReference type="Pfam" id="PF06724">
    <property type="entry name" value="DUF1206"/>
    <property type="match status" value="3"/>
</dbReference>
<evidence type="ECO:0000259" key="2">
    <source>
        <dbReference type="Pfam" id="PF06724"/>
    </source>
</evidence>
<keyword evidence="1" id="KW-0812">Transmembrane</keyword>
<feature type="transmembrane region" description="Helical" evidence="1">
    <location>
        <begin position="226"/>
        <end position="249"/>
    </location>
</feature>
<name>A0A5C6ULU9_9SPHN</name>
<feature type="transmembrane region" description="Helical" evidence="1">
    <location>
        <begin position="12"/>
        <end position="30"/>
    </location>
</feature>
<dbReference type="EMBL" id="VOPY01000001">
    <property type="protein sequence ID" value="TXC74093.1"/>
    <property type="molecule type" value="Genomic_DNA"/>
</dbReference>
<evidence type="ECO:0000256" key="1">
    <source>
        <dbReference type="SAM" id="Phobius"/>
    </source>
</evidence>
<proteinExistence type="predicted"/>
<feature type="transmembrane region" description="Helical" evidence="1">
    <location>
        <begin position="91"/>
        <end position="111"/>
    </location>
</feature>
<feature type="transmembrane region" description="Helical" evidence="1">
    <location>
        <begin position="185"/>
        <end position="206"/>
    </location>
</feature>
<keyword evidence="1" id="KW-0472">Membrane</keyword>
<sequence length="266" mass="27976">MNRLRRVETFARLGYLARGIVYVLLGYLAFASSRAKSPSNVLAEIKDMSAGEPILLLVGIGLAFYGLFRLYGAALNIDGEDKDALGIGKRIGHVASGLGHMVLAFVALKAASGSATPAKEGGDRSGEAASFLLSLPAGEIILALIGLGFLAAAAEQAHKAWTGKFIHELDADTPHSAKFLGHAGYAARAVVFAVIGWNIAASALSGNSREVGGVGMALEKLRENPTVFTLVAIGLFLFGLFSLVMARFARICDEDVVTRLKQSLQS</sequence>
<keyword evidence="1" id="KW-1133">Transmembrane helix</keyword>
<dbReference type="OrthoDB" id="5702018at2"/>
<organism evidence="3 4">
    <name type="scientific">Flavisphingopyxis soli</name>
    <dbReference type="NCBI Taxonomy" id="2601267"/>
    <lineage>
        <taxon>Bacteria</taxon>
        <taxon>Pseudomonadati</taxon>
        <taxon>Pseudomonadota</taxon>
        <taxon>Alphaproteobacteria</taxon>
        <taxon>Sphingomonadales</taxon>
        <taxon>Sphingopyxidaceae</taxon>
        <taxon>Flavisphingopyxis</taxon>
    </lineage>
</organism>
<accession>A0A5C6ULU9</accession>
<dbReference type="InterPro" id="IPR009597">
    <property type="entry name" value="DUF1206"/>
</dbReference>
<gene>
    <name evidence="3" type="ORF">FSZ31_05085</name>
</gene>
<dbReference type="AlphaFoldDB" id="A0A5C6ULU9"/>
<evidence type="ECO:0000313" key="4">
    <source>
        <dbReference type="Proteomes" id="UP000321129"/>
    </source>
</evidence>
<feature type="domain" description="DUF1206" evidence="2">
    <location>
        <begin position="13"/>
        <end position="74"/>
    </location>
</feature>
<dbReference type="Proteomes" id="UP000321129">
    <property type="component" value="Unassembled WGS sequence"/>
</dbReference>
<feature type="transmembrane region" description="Helical" evidence="1">
    <location>
        <begin position="50"/>
        <end position="71"/>
    </location>
</feature>
<feature type="transmembrane region" description="Helical" evidence="1">
    <location>
        <begin position="131"/>
        <end position="154"/>
    </location>
</feature>